<reference evidence="1 2" key="1">
    <citation type="journal article" date="2018" name="Syst. Appl. Microbiol.">
        <title>Flavobacterium circumlabens sp. nov. and Flavobacterium cupreum sp. nov., two psychrotrophic species isolated from Antarctic environmental samples.</title>
        <authorList>
            <person name="Kralova S."/>
            <person name="Busse H.J."/>
            <person name="Svec P."/>
            <person name="Maslanova I."/>
            <person name="Stankova E."/>
            <person name="Bartak M."/>
            <person name="Sedlacek I."/>
        </authorList>
    </citation>
    <scope>NUCLEOTIDE SEQUENCE [LARGE SCALE GENOMIC DNA]</scope>
    <source>
        <strain evidence="1 2">CCM 8828</strain>
    </source>
</reference>
<feature type="non-terminal residue" evidence="1">
    <location>
        <position position="94"/>
    </location>
</feature>
<dbReference type="Proteomes" id="UP000298340">
    <property type="component" value="Unassembled WGS sequence"/>
</dbReference>
<dbReference type="RefSeq" id="WP_170208232.1">
    <property type="nucleotide sequence ID" value="NZ_QWDN01001443.1"/>
</dbReference>
<feature type="non-terminal residue" evidence="1">
    <location>
        <position position="1"/>
    </location>
</feature>
<comment type="caution">
    <text evidence="1">The sequence shown here is derived from an EMBL/GenBank/DDBJ whole genome shotgun (WGS) entry which is preliminary data.</text>
</comment>
<evidence type="ECO:0000313" key="2">
    <source>
        <dbReference type="Proteomes" id="UP000298340"/>
    </source>
</evidence>
<dbReference type="AlphaFoldDB" id="A0A4Y7U1L5"/>
<organism evidence="1 2">
    <name type="scientific">Flavobacterium circumlabens</name>
    <dbReference type="NCBI Taxonomy" id="2133765"/>
    <lineage>
        <taxon>Bacteria</taxon>
        <taxon>Pseudomonadati</taxon>
        <taxon>Bacteroidota</taxon>
        <taxon>Flavobacteriia</taxon>
        <taxon>Flavobacteriales</taxon>
        <taxon>Flavobacteriaceae</taxon>
        <taxon>Flavobacterium</taxon>
    </lineage>
</organism>
<evidence type="ECO:0008006" key="3">
    <source>
        <dbReference type="Google" id="ProtNLM"/>
    </source>
</evidence>
<accession>A0A4Y7U1L5</accession>
<evidence type="ECO:0000313" key="1">
    <source>
        <dbReference type="EMBL" id="TEB40325.1"/>
    </source>
</evidence>
<dbReference type="EMBL" id="QWDN01001443">
    <property type="protein sequence ID" value="TEB40325.1"/>
    <property type="molecule type" value="Genomic_DNA"/>
</dbReference>
<proteinExistence type="predicted"/>
<protein>
    <recommendedName>
        <fullName evidence="3">Carboxypeptidase regulatory-like domain-containing protein</fullName>
    </recommendedName>
</protein>
<gene>
    <name evidence="1" type="ORF">D0809_31190</name>
</gene>
<sequence length="94" mass="10862">QKNDTENYQVLDRKTGKPIENASIKSATFTLKTDSKGLATYKKINNNYNYETIEISTQNDSILIDKDYISYSNEYNESDNTKTNAKVEFYLDRA</sequence>
<name>A0A4Y7U1L5_9FLAO</name>